<comment type="caution">
    <text evidence="1">The sequence shown here is derived from an EMBL/GenBank/DDBJ whole genome shotgun (WGS) entry which is preliminary data.</text>
</comment>
<accession>A0ACC0VT74</accession>
<gene>
    <name evidence="1" type="ORF">PsorP6_015298</name>
</gene>
<evidence type="ECO:0000313" key="1">
    <source>
        <dbReference type="EMBL" id="KAI9908956.1"/>
    </source>
</evidence>
<dbReference type="EMBL" id="CM047586">
    <property type="protein sequence ID" value="KAI9908956.1"/>
    <property type="molecule type" value="Genomic_DNA"/>
</dbReference>
<dbReference type="Proteomes" id="UP001163321">
    <property type="component" value="Chromosome 7"/>
</dbReference>
<evidence type="ECO:0000313" key="2">
    <source>
        <dbReference type="Proteomes" id="UP001163321"/>
    </source>
</evidence>
<protein>
    <submittedName>
        <fullName evidence="1">Uncharacterized protein</fullName>
    </submittedName>
</protein>
<sequence>MLSTTHKLNKAVDVFFIGQESLKHLLFTDDHGTWFRTFSDISAVKATFNHSAQAFDAHTGSSKPENLTLRTGSAQDDYIKAI</sequence>
<organism evidence="1 2">
    <name type="scientific">Peronosclerospora sorghi</name>
    <dbReference type="NCBI Taxonomy" id="230839"/>
    <lineage>
        <taxon>Eukaryota</taxon>
        <taxon>Sar</taxon>
        <taxon>Stramenopiles</taxon>
        <taxon>Oomycota</taxon>
        <taxon>Peronosporomycetes</taxon>
        <taxon>Peronosporales</taxon>
        <taxon>Peronosporaceae</taxon>
        <taxon>Peronosclerospora</taxon>
    </lineage>
</organism>
<proteinExistence type="predicted"/>
<name>A0ACC0VT74_9STRA</name>
<reference evidence="1 2" key="1">
    <citation type="journal article" date="2022" name="bioRxiv">
        <title>The genome of the oomycete Peronosclerospora sorghi, a cosmopolitan pathogen of maize and sorghum, is inflated with dispersed pseudogenes.</title>
        <authorList>
            <person name="Fletcher K."/>
            <person name="Martin F."/>
            <person name="Isakeit T."/>
            <person name="Cavanaugh K."/>
            <person name="Magill C."/>
            <person name="Michelmore R."/>
        </authorList>
    </citation>
    <scope>NUCLEOTIDE SEQUENCE [LARGE SCALE GENOMIC DNA]</scope>
    <source>
        <strain evidence="1">P6</strain>
    </source>
</reference>
<keyword evidence="2" id="KW-1185">Reference proteome</keyword>